<dbReference type="EMBL" id="HBUF01397027">
    <property type="protein sequence ID" value="CAG6735836.1"/>
    <property type="molecule type" value="Transcribed_RNA"/>
</dbReference>
<organism evidence="1">
    <name type="scientific">Cacopsylla melanoneura</name>
    <dbReference type="NCBI Taxonomy" id="428564"/>
    <lineage>
        <taxon>Eukaryota</taxon>
        <taxon>Metazoa</taxon>
        <taxon>Ecdysozoa</taxon>
        <taxon>Arthropoda</taxon>
        <taxon>Hexapoda</taxon>
        <taxon>Insecta</taxon>
        <taxon>Pterygota</taxon>
        <taxon>Neoptera</taxon>
        <taxon>Paraneoptera</taxon>
        <taxon>Hemiptera</taxon>
        <taxon>Sternorrhyncha</taxon>
        <taxon>Psylloidea</taxon>
        <taxon>Psyllidae</taxon>
        <taxon>Psyllinae</taxon>
        <taxon>Cacopsylla</taxon>
    </lineage>
</organism>
<protein>
    <submittedName>
        <fullName evidence="1">Uncharacterized protein</fullName>
    </submittedName>
</protein>
<reference evidence="1" key="1">
    <citation type="submission" date="2021-05" db="EMBL/GenBank/DDBJ databases">
        <authorList>
            <person name="Alioto T."/>
            <person name="Alioto T."/>
            <person name="Gomez Garrido J."/>
        </authorList>
    </citation>
    <scope>NUCLEOTIDE SEQUENCE</scope>
</reference>
<sequence length="101" mass="11825">MMMMTVVPNLRRRVKRKNTTLAIRTRKRVGFWSTIWAPLTWSSLKKRDERKGSESSRSLPTLKRKILPITVEVFGVKSERNTMILVIKRTAVFRKKISVPV</sequence>
<dbReference type="EMBL" id="HBUF01397025">
    <property type="protein sequence ID" value="CAG6735830.1"/>
    <property type="molecule type" value="Transcribed_RNA"/>
</dbReference>
<proteinExistence type="predicted"/>
<evidence type="ECO:0000313" key="1">
    <source>
        <dbReference type="EMBL" id="CAG6735827.1"/>
    </source>
</evidence>
<dbReference type="EMBL" id="HBUF01397026">
    <property type="protein sequence ID" value="CAG6735833.1"/>
    <property type="molecule type" value="Transcribed_RNA"/>
</dbReference>
<dbReference type="EMBL" id="HBUF01397024">
    <property type="protein sequence ID" value="CAG6735827.1"/>
    <property type="molecule type" value="Transcribed_RNA"/>
</dbReference>
<accession>A0A8D8YVI7</accession>
<name>A0A8D8YVI7_9HEMI</name>
<dbReference type="AlphaFoldDB" id="A0A8D8YVI7"/>